<dbReference type="GO" id="GO:0004103">
    <property type="term" value="F:choline kinase activity"/>
    <property type="evidence" value="ECO:0007669"/>
    <property type="project" value="TreeGrafter"/>
</dbReference>
<keyword evidence="2" id="KW-1208">Phospholipid metabolism</keyword>
<dbReference type="Proteomes" id="UP000440578">
    <property type="component" value="Unassembled WGS sequence"/>
</dbReference>
<evidence type="ECO:0000256" key="3">
    <source>
        <dbReference type="ARBA" id="ARBA00038211"/>
    </source>
</evidence>
<dbReference type="SUPFAM" id="SSF56112">
    <property type="entry name" value="Protein kinase-like (PK-like)"/>
    <property type="match status" value="1"/>
</dbReference>
<keyword evidence="1" id="KW-0594">Phospholipid biosynthesis</keyword>
<dbReference type="AlphaFoldDB" id="A0A6A4V2E5"/>
<dbReference type="InterPro" id="IPR011009">
    <property type="entry name" value="Kinase-like_dom_sf"/>
</dbReference>
<gene>
    <name evidence="5" type="primary">CHKB_2</name>
    <name evidence="5" type="ORF">FJT64_014224</name>
</gene>
<proteinExistence type="inferred from homology"/>
<evidence type="ECO:0000256" key="2">
    <source>
        <dbReference type="ARBA" id="ARBA00023264"/>
    </source>
</evidence>
<feature type="region of interest" description="Disordered" evidence="4">
    <location>
        <begin position="317"/>
        <end position="400"/>
    </location>
</feature>
<dbReference type="CDD" id="cd05156">
    <property type="entry name" value="ChoK_euk"/>
    <property type="match status" value="1"/>
</dbReference>
<organism evidence="5 6">
    <name type="scientific">Amphibalanus amphitrite</name>
    <name type="common">Striped barnacle</name>
    <name type="synonym">Balanus amphitrite</name>
    <dbReference type="NCBI Taxonomy" id="1232801"/>
    <lineage>
        <taxon>Eukaryota</taxon>
        <taxon>Metazoa</taxon>
        <taxon>Ecdysozoa</taxon>
        <taxon>Arthropoda</taxon>
        <taxon>Crustacea</taxon>
        <taxon>Multicrustacea</taxon>
        <taxon>Cirripedia</taxon>
        <taxon>Thoracica</taxon>
        <taxon>Thoracicalcarea</taxon>
        <taxon>Balanomorpha</taxon>
        <taxon>Balanoidea</taxon>
        <taxon>Balanidae</taxon>
        <taxon>Amphibalaninae</taxon>
        <taxon>Amphibalanus</taxon>
    </lineage>
</organism>
<reference evidence="5 6" key="1">
    <citation type="submission" date="2019-07" db="EMBL/GenBank/DDBJ databases">
        <title>Draft genome assembly of a fouling barnacle, Amphibalanus amphitrite (Darwin, 1854): The first reference genome for Thecostraca.</title>
        <authorList>
            <person name="Kim W."/>
        </authorList>
    </citation>
    <scope>NUCLEOTIDE SEQUENCE [LARGE SCALE GENOMIC DNA]</scope>
    <source>
        <strain evidence="5">SNU_AA5</strain>
        <tissue evidence="5">Soma without cirri and trophi</tissue>
    </source>
</reference>
<dbReference type="Pfam" id="PF01633">
    <property type="entry name" value="Choline_kinase"/>
    <property type="match status" value="1"/>
</dbReference>
<dbReference type="Gene3D" id="3.90.1200.10">
    <property type="match status" value="2"/>
</dbReference>
<keyword evidence="1" id="KW-0444">Lipid biosynthesis</keyword>
<sequence>MAEEKIADSIGSFSQLKISDNKKKTEGQEMRSKAYALCRDYLHGAWQLIASDEMIFRPISGGLSNLLYFCELPSYQSPLGDEPSRVLLRMYGQVRDGAHDSTITESVIFTLLAERRLGPKLYGIFPGGRLEQYIQALPLSCSDLRDPQISTKIAERMAMVHSLEVPICKEPTFLWVTMKKWIQLSVACLSDETLADNPEKAAIIKALRLCDYEHEMEWIKDYIGGVCSPVMFCHNDCQEGNILRHDLGTSGRPPKLTLIDYEYCSYNYRGFDLANHFCEWMYDYSPPQYPFFAAFPSRWPSREQQLRYIRAYIKTRDGAAKEANTTPTKVRLSNGPEPQSGDAGSSEPNAEVETANGPVENGPESEPVTATATETATETETETETEKAETNGTGEQAEEEERLLEEVRVFTLASHLFWTLWSIVNAPVSTIPFGYWEYGLCRLRAYQDHKQMLLESDPRCPKVEQGVKRSAAELE</sequence>
<comment type="caution">
    <text evidence="5">The sequence shown here is derived from an EMBL/GenBank/DDBJ whole genome shotgun (WGS) entry which is preliminary data.</text>
</comment>
<keyword evidence="5" id="KW-0808">Transferase</keyword>
<dbReference type="PANTHER" id="PTHR22603">
    <property type="entry name" value="CHOLINE/ETHANOALAMINE KINASE"/>
    <property type="match status" value="1"/>
</dbReference>
<evidence type="ECO:0000256" key="4">
    <source>
        <dbReference type="SAM" id="MobiDB-lite"/>
    </source>
</evidence>
<comment type="similarity">
    <text evidence="3">Belongs to the choline/ethanolamine kinase family.</text>
</comment>
<keyword evidence="6" id="KW-1185">Reference proteome</keyword>
<dbReference type="GO" id="GO:0006646">
    <property type="term" value="P:phosphatidylethanolamine biosynthetic process"/>
    <property type="evidence" value="ECO:0007669"/>
    <property type="project" value="TreeGrafter"/>
</dbReference>
<evidence type="ECO:0000313" key="5">
    <source>
        <dbReference type="EMBL" id="KAF0287299.1"/>
    </source>
</evidence>
<dbReference type="Gene3D" id="3.30.200.20">
    <property type="entry name" value="Phosphorylase Kinase, domain 1"/>
    <property type="match status" value="1"/>
</dbReference>
<name>A0A6A4V2E5_AMPAM</name>
<protein>
    <submittedName>
        <fullName evidence="5">Choline/ethanolamine kinase</fullName>
    </submittedName>
</protein>
<dbReference type="EMBL" id="VIIS01002199">
    <property type="protein sequence ID" value="KAF0287299.1"/>
    <property type="molecule type" value="Genomic_DNA"/>
</dbReference>
<dbReference type="PANTHER" id="PTHR22603:SF93">
    <property type="entry name" value="RE24176P"/>
    <property type="match status" value="1"/>
</dbReference>
<keyword evidence="5" id="KW-0418">Kinase</keyword>
<evidence type="ECO:0000256" key="1">
    <source>
        <dbReference type="ARBA" id="ARBA00023209"/>
    </source>
</evidence>
<dbReference type="GO" id="GO:0005737">
    <property type="term" value="C:cytoplasm"/>
    <property type="evidence" value="ECO:0007669"/>
    <property type="project" value="TreeGrafter"/>
</dbReference>
<evidence type="ECO:0000313" key="6">
    <source>
        <dbReference type="Proteomes" id="UP000440578"/>
    </source>
</evidence>
<dbReference type="OrthoDB" id="3649325at2759"/>
<dbReference type="GO" id="GO:0004305">
    <property type="term" value="F:ethanolamine kinase activity"/>
    <property type="evidence" value="ECO:0007669"/>
    <property type="project" value="TreeGrafter"/>
</dbReference>
<accession>A0A6A4V2E5</accession>
<keyword evidence="1" id="KW-0443">Lipid metabolism</keyword>